<keyword evidence="6" id="KW-0378">Hydrolase</keyword>
<dbReference type="InterPro" id="IPR045249">
    <property type="entry name" value="HARBI1-like"/>
</dbReference>
<keyword evidence="5" id="KW-0479">Metal-binding</keyword>
<dbReference type="PANTHER" id="PTHR22930">
    <property type="match status" value="1"/>
</dbReference>
<dbReference type="PANTHER" id="PTHR22930:SF85">
    <property type="entry name" value="GH03217P-RELATED"/>
    <property type="match status" value="1"/>
</dbReference>
<evidence type="ECO:0000256" key="4">
    <source>
        <dbReference type="ARBA" id="ARBA00022722"/>
    </source>
</evidence>
<gene>
    <name evidence="10" type="ORF">VP01_772g6</name>
</gene>
<dbReference type="OrthoDB" id="3233403at2759"/>
<keyword evidence="11" id="KW-1185">Reference proteome</keyword>
<keyword evidence="7" id="KW-0539">Nucleus</keyword>
<evidence type="ECO:0000256" key="3">
    <source>
        <dbReference type="ARBA" id="ARBA00006958"/>
    </source>
</evidence>
<evidence type="ECO:0000256" key="2">
    <source>
        <dbReference type="ARBA" id="ARBA00004123"/>
    </source>
</evidence>
<protein>
    <recommendedName>
        <fullName evidence="9">DDE Tnp4 domain-containing protein</fullName>
    </recommendedName>
</protein>
<comment type="caution">
    <text evidence="10">The sequence shown here is derived from an EMBL/GenBank/DDBJ whole genome shotgun (WGS) entry which is preliminary data.</text>
</comment>
<comment type="similarity">
    <text evidence="3">Belongs to the HARBI1 family.</text>
</comment>
<comment type="subcellular location">
    <subcellularLocation>
        <location evidence="2">Nucleus</location>
    </subcellularLocation>
</comment>
<accession>A0A0L6UBG1</accession>
<dbReference type="InterPro" id="IPR027806">
    <property type="entry name" value="HARBI1_dom"/>
</dbReference>
<dbReference type="AlphaFoldDB" id="A0A0L6UBG1"/>
<sequence>MGTPDPTSRHGPVAQAVCPKITGTIYGVHSGDTSSFQTPKSLGALERRPNPSSPAPQIVLYVVGQFHLALRLASRQASARRNWAHVTIGHVFNIGTETADKAAGRFVNAVLKVLKKQAVGYLPLARANQWYEIKESFQLRQGIPNIVGAIDGTHIPIAIPPDDDWKGYINRKSLASIFFQCVVDGQGNFRNVSGGGPGSMHDSRIFRRSRLGQSLIPGSNEGQIIPENSYLVGDAGFNFLQSSTRIVVEQAFGRLKNRFQILLNSQNALPIQAHNNTFACFVLHNLLNRRGSLYIQEWDVRVDQELMFGDPSKA</sequence>
<dbReference type="GO" id="GO:0046872">
    <property type="term" value="F:metal ion binding"/>
    <property type="evidence" value="ECO:0007669"/>
    <property type="project" value="UniProtKB-KW"/>
</dbReference>
<keyword evidence="4" id="KW-0540">Nuclease</keyword>
<evidence type="ECO:0000256" key="1">
    <source>
        <dbReference type="ARBA" id="ARBA00001968"/>
    </source>
</evidence>
<evidence type="ECO:0000256" key="5">
    <source>
        <dbReference type="ARBA" id="ARBA00022723"/>
    </source>
</evidence>
<reference evidence="10 11" key="1">
    <citation type="submission" date="2015-08" db="EMBL/GenBank/DDBJ databases">
        <title>Next Generation Sequencing and Analysis of the Genome of Puccinia sorghi L Schw, the Causal Agent of Maize Common Rust.</title>
        <authorList>
            <person name="Rochi L."/>
            <person name="Burguener G."/>
            <person name="Darino M."/>
            <person name="Turjanski A."/>
            <person name="Kreff E."/>
            <person name="Dieguez M.J."/>
            <person name="Sacco F."/>
        </authorList>
    </citation>
    <scope>NUCLEOTIDE SEQUENCE [LARGE SCALE GENOMIC DNA]</scope>
    <source>
        <strain evidence="10 11">RO10H11247</strain>
    </source>
</reference>
<feature type="region of interest" description="Disordered" evidence="8">
    <location>
        <begin position="30"/>
        <end position="50"/>
    </location>
</feature>
<evidence type="ECO:0000313" key="11">
    <source>
        <dbReference type="Proteomes" id="UP000037035"/>
    </source>
</evidence>
<dbReference type="VEuPathDB" id="FungiDB:VP01_772g6"/>
<dbReference type="GO" id="GO:0005634">
    <property type="term" value="C:nucleus"/>
    <property type="evidence" value="ECO:0007669"/>
    <property type="project" value="UniProtKB-SubCell"/>
</dbReference>
<evidence type="ECO:0000313" key="10">
    <source>
        <dbReference type="EMBL" id="KNZ45879.1"/>
    </source>
</evidence>
<evidence type="ECO:0000256" key="7">
    <source>
        <dbReference type="ARBA" id="ARBA00023242"/>
    </source>
</evidence>
<dbReference type="Pfam" id="PF13359">
    <property type="entry name" value="DDE_Tnp_4"/>
    <property type="match status" value="1"/>
</dbReference>
<evidence type="ECO:0000259" key="9">
    <source>
        <dbReference type="Pfam" id="PF13359"/>
    </source>
</evidence>
<dbReference type="GO" id="GO:0004518">
    <property type="term" value="F:nuclease activity"/>
    <property type="evidence" value="ECO:0007669"/>
    <property type="project" value="UniProtKB-KW"/>
</dbReference>
<dbReference type="Proteomes" id="UP000037035">
    <property type="component" value="Unassembled WGS sequence"/>
</dbReference>
<dbReference type="GO" id="GO:0016787">
    <property type="term" value="F:hydrolase activity"/>
    <property type="evidence" value="ECO:0007669"/>
    <property type="project" value="UniProtKB-KW"/>
</dbReference>
<evidence type="ECO:0000256" key="6">
    <source>
        <dbReference type="ARBA" id="ARBA00022801"/>
    </source>
</evidence>
<name>A0A0L6UBG1_9BASI</name>
<feature type="compositionally biased region" description="Polar residues" evidence="8">
    <location>
        <begin position="31"/>
        <end position="40"/>
    </location>
</feature>
<comment type="cofactor">
    <cofactor evidence="1">
        <name>a divalent metal cation</name>
        <dbReference type="ChEBI" id="CHEBI:60240"/>
    </cofactor>
</comment>
<dbReference type="EMBL" id="LAVV01013194">
    <property type="protein sequence ID" value="KNZ45879.1"/>
    <property type="molecule type" value="Genomic_DNA"/>
</dbReference>
<feature type="domain" description="DDE Tnp4" evidence="9">
    <location>
        <begin position="150"/>
        <end position="239"/>
    </location>
</feature>
<organism evidence="10 11">
    <name type="scientific">Puccinia sorghi</name>
    <dbReference type="NCBI Taxonomy" id="27349"/>
    <lineage>
        <taxon>Eukaryota</taxon>
        <taxon>Fungi</taxon>
        <taxon>Dikarya</taxon>
        <taxon>Basidiomycota</taxon>
        <taxon>Pucciniomycotina</taxon>
        <taxon>Pucciniomycetes</taxon>
        <taxon>Pucciniales</taxon>
        <taxon>Pucciniaceae</taxon>
        <taxon>Puccinia</taxon>
    </lineage>
</organism>
<proteinExistence type="inferred from homology"/>
<evidence type="ECO:0000256" key="8">
    <source>
        <dbReference type="SAM" id="MobiDB-lite"/>
    </source>
</evidence>